<dbReference type="RefSeq" id="WP_013023588.1">
    <property type="nucleotide sequence ID" value="NC_013949.1"/>
</dbReference>
<dbReference type="EMBL" id="FN555004">
    <property type="protein sequence ID" value="CBG40521.1"/>
    <property type="molecule type" value="Genomic_DNA"/>
</dbReference>
<evidence type="ECO:0008006" key="3">
    <source>
        <dbReference type="Google" id="ProtNLM"/>
    </source>
</evidence>
<dbReference type="STRING" id="679897.HMU12670"/>
<protein>
    <recommendedName>
        <fullName evidence="3">DUF2018 domain-containing protein</fullName>
    </recommendedName>
</protein>
<dbReference type="HOGENOM" id="CLU_182084_1_0_7"/>
<evidence type="ECO:0000313" key="1">
    <source>
        <dbReference type="EMBL" id="CBG40521.1"/>
    </source>
</evidence>
<organism evidence="1 2">
    <name type="scientific">Helicobacter mustelae (strain ATCC 43772 / CCUG 25715 / CIP 103759 / LMG 18044 / NCTC 12198 / R85-136P)</name>
    <name type="common">Campylobacter mustelae</name>
    <dbReference type="NCBI Taxonomy" id="679897"/>
    <lineage>
        <taxon>Bacteria</taxon>
        <taxon>Pseudomonadati</taxon>
        <taxon>Campylobacterota</taxon>
        <taxon>Epsilonproteobacteria</taxon>
        <taxon>Campylobacterales</taxon>
        <taxon>Helicobacteraceae</taxon>
        <taxon>Helicobacter</taxon>
    </lineage>
</organism>
<proteinExistence type="predicted"/>
<dbReference type="Pfam" id="PF09442">
    <property type="entry name" value="DUF2018"/>
    <property type="match status" value="1"/>
</dbReference>
<dbReference type="InterPro" id="IPR018563">
    <property type="entry name" value="DUF2018"/>
</dbReference>
<reference evidence="1 2" key="1">
    <citation type="journal article" date="2010" name="BMC Genomics">
        <title>Comparative genomics and proteomics of Helicobacter mustelae, an ulcerogenic and carcinogenic gastric pathogen.</title>
        <authorList>
            <person name="O'Toole P.W."/>
            <person name="Snelling W.J."/>
            <person name="Canchaya C."/>
            <person name="Forde B.M."/>
            <person name="Hardie K.R."/>
            <person name="Josenhans C."/>
            <person name="Graham R.L.J."/>
            <person name="McMullan G."/>
            <person name="Parkhill J."/>
            <person name="Belda E."/>
            <person name="Bentley S.D."/>
        </authorList>
    </citation>
    <scope>NUCLEOTIDE SEQUENCE [LARGE SCALE GENOMIC DNA]</scope>
    <source>
        <strain evidence="2">ATCC 43772 / LMG 18044 / NCTC 12198 / 12198</strain>
    </source>
</reference>
<dbReference type="SUPFAM" id="SSF158752">
    <property type="entry name" value="HP0242-like"/>
    <property type="match status" value="1"/>
</dbReference>
<keyword evidence="2" id="KW-1185">Reference proteome</keyword>
<sequence length="92" mass="10754">MWEDLEVLQGDPLQKWREIVFHANRNIAEKQLDLLLTRVAIVEKILQEADLEERYSKLRRQLGGDQELQSEIHARKVDLAIESMASILSENE</sequence>
<gene>
    <name evidence="1" type="ordered locus">HMU12670</name>
</gene>
<dbReference type="InterPro" id="IPR023126">
    <property type="entry name" value="HP0242-like_sf"/>
</dbReference>
<name>D3UJ46_HELM1</name>
<dbReference type="Gene3D" id="1.20.120.1980">
    <property type="entry name" value="Knotted protein, ribbon-helix-helix DNA-binding domain"/>
    <property type="match status" value="1"/>
</dbReference>
<dbReference type="KEGG" id="hms:HMU12670"/>
<evidence type="ECO:0000313" key="2">
    <source>
        <dbReference type="Proteomes" id="UP000001522"/>
    </source>
</evidence>
<dbReference type="AlphaFoldDB" id="D3UJ46"/>
<accession>D3UJ46</accession>
<dbReference type="Proteomes" id="UP000001522">
    <property type="component" value="Chromosome"/>
</dbReference>